<reference evidence="3" key="2">
    <citation type="submission" date="2021-04" db="EMBL/GenBank/DDBJ databases">
        <authorList>
            <person name="Zhang T."/>
            <person name="Zhang Y."/>
            <person name="Lu D."/>
            <person name="Zuo D."/>
            <person name="Du Z."/>
        </authorList>
    </citation>
    <scope>NUCLEOTIDE SEQUENCE</scope>
    <source>
        <strain evidence="3">JR1</strain>
    </source>
</reference>
<dbReference type="Proteomes" id="UP000679220">
    <property type="component" value="Unassembled WGS sequence"/>
</dbReference>
<comment type="caution">
    <text evidence="3">The sequence shown here is derived from an EMBL/GenBank/DDBJ whole genome shotgun (WGS) entry which is preliminary data.</text>
</comment>
<dbReference type="Gene3D" id="3.60.10.10">
    <property type="entry name" value="Endonuclease/exonuclease/phosphatase"/>
    <property type="match status" value="1"/>
</dbReference>
<evidence type="ECO:0000256" key="1">
    <source>
        <dbReference type="SAM" id="SignalP"/>
    </source>
</evidence>
<name>A0A941F6A0_9BACT</name>
<dbReference type="InterPro" id="IPR036691">
    <property type="entry name" value="Endo/exonu/phosph_ase_sf"/>
</dbReference>
<keyword evidence="3" id="KW-0255">Endonuclease</keyword>
<keyword evidence="4" id="KW-1185">Reference proteome</keyword>
<dbReference type="AlphaFoldDB" id="A0A941F6A0"/>
<evidence type="ECO:0000259" key="2">
    <source>
        <dbReference type="Pfam" id="PF19580"/>
    </source>
</evidence>
<keyword evidence="3" id="KW-0378">Hydrolase</keyword>
<dbReference type="PANTHER" id="PTHR42834">
    <property type="entry name" value="ENDONUCLEASE/EXONUCLEASE/PHOSPHATASE FAMILY PROTEIN (AFU_ORTHOLOGUE AFUA_3G09210)"/>
    <property type="match status" value="1"/>
</dbReference>
<dbReference type="Pfam" id="PF19580">
    <property type="entry name" value="Exo_endo_phos_3"/>
    <property type="match status" value="1"/>
</dbReference>
<protein>
    <submittedName>
        <fullName evidence="3">Endonuclease/exonuclease/phosphatase family protein</fullName>
    </submittedName>
</protein>
<dbReference type="RefSeq" id="WP_212192177.1">
    <property type="nucleotide sequence ID" value="NZ_JAGTAR010000027.1"/>
</dbReference>
<evidence type="ECO:0000313" key="3">
    <source>
        <dbReference type="EMBL" id="MBR8537152.1"/>
    </source>
</evidence>
<keyword evidence="3" id="KW-0540">Nuclease</keyword>
<sequence length="339" mass="38959">MMFRYLLLIFLLAVLGTNAQDKKYTVYGMAFYNVENLFDTVNSDDTNDEEFTPDGSYHWNEMKYENKLKNISTVLNQLGGKYCPQGPAVVGLAEVENRKVLEDLVAYGNIADKNYQIVHEESPDYRGIDVALIYNPAIFTLESHKTYPFELPEDTKYKTRDQLLVTGHISGEKVHVIVNHWPSRRAKSIRREQAAAVTRAIVDSLLNDDASAKIFVMGDFNDDPTNNSIKKVLKGKRKKSEVQNDEMYNPYWDFYAQGIGTLGYKGSWSLFDQILMSKGLIDADKKELFYWKSEIFNKDFLINQEGQFKGYPKRTHSKGIYLNGYSDHLPVITYIAKEL</sequence>
<feature type="signal peptide" evidence="1">
    <location>
        <begin position="1"/>
        <end position="19"/>
    </location>
</feature>
<dbReference type="EMBL" id="JAGTAR010000027">
    <property type="protein sequence ID" value="MBR8537152.1"/>
    <property type="molecule type" value="Genomic_DNA"/>
</dbReference>
<feature type="domain" description="Endonuclease/exonuclease/phosphatase" evidence="2">
    <location>
        <begin position="29"/>
        <end position="337"/>
    </location>
</feature>
<proteinExistence type="predicted"/>
<dbReference type="SUPFAM" id="SSF56219">
    <property type="entry name" value="DNase I-like"/>
    <property type="match status" value="1"/>
</dbReference>
<accession>A0A941F6A0</accession>
<keyword evidence="1" id="KW-0732">Signal</keyword>
<reference evidence="3" key="1">
    <citation type="journal article" date="2018" name="Int. J. Syst. Evol. Microbiol.">
        <title>Carboxylicivirga sediminis sp. nov., isolated from coastal sediment.</title>
        <authorList>
            <person name="Wang F.Q."/>
            <person name="Ren L.H."/>
            <person name="Zou R.J."/>
            <person name="Sun Y.Z."/>
            <person name="Liu X.J."/>
            <person name="Jiang F."/>
            <person name="Liu L.J."/>
        </authorList>
    </citation>
    <scope>NUCLEOTIDE SEQUENCE</scope>
    <source>
        <strain evidence="3">JR1</strain>
    </source>
</reference>
<evidence type="ECO:0000313" key="4">
    <source>
        <dbReference type="Proteomes" id="UP000679220"/>
    </source>
</evidence>
<dbReference type="PANTHER" id="PTHR42834:SF1">
    <property type="entry name" value="ENDONUCLEASE_EXONUCLEASE_PHOSPHATASE FAMILY PROTEIN (AFU_ORTHOLOGUE AFUA_3G09210)"/>
    <property type="match status" value="1"/>
</dbReference>
<organism evidence="3 4">
    <name type="scientific">Carboxylicivirga sediminis</name>
    <dbReference type="NCBI Taxonomy" id="2006564"/>
    <lineage>
        <taxon>Bacteria</taxon>
        <taxon>Pseudomonadati</taxon>
        <taxon>Bacteroidota</taxon>
        <taxon>Bacteroidia</taxon>
        <taxon>Marinilabiliales</taxon>
        <taxon>Marinilabiliaceae</taxon>
        <taxon>Carboxylicivirga</taxon>
    </lineage>
</organism>
<dbReference type="InterPro" id="IPR005135">
    <property type="entry name" value="Endo/exonuclease/phosphatase"/>
</dbReference>
<gene>
    <name evidence="3" type="ORF">KDU71_16400</name>
</gene>
<dbReference type="GO" id="GO:0004519">
    <property type="term" value="F:endonuclease activity"/>
    <property type="evidence" value="ECO:0007669"/>
    <property type="project" value="UniProtKB-KW"/>
</dbReference>
<feature type="chain" id="PRO_5036791609" evidence="1">
    <location>
        <begin position="20"/>
        <end position="339"/>
    </location>
</feature>